<evidence type="ECO:0000256" key="1">
    <source>
        <dbReference type="ARBA" id="ARBA00023172"/>
    </source>
</evidence>
<gene>
    <name evidence="3" type="ORF">Ahu01nite_099550</name>
</gene>
<name>A0ABQ4A7M6_9ACTN</name>
<dbReference type="InterPro" id="IPR013762">
    <property type="entry name" value="Integrase-like_cat_sf"/>
</dbReference>
<accession>A0ABQ4A7M6</accession>
<dbReference type="SUPFAM" id="SSF56349">
    <property type="entry name" value="DNA breaking-rejoining enzymes"/>
    <property type="match status" value="1"/>
</dbReference>
<sequence length="117" mass="12888">MPYKTGNGAKLEPGTAMSVSTCSYSTRLQKRPRFHDLPHTHVALLLAAGADFYMIQLWLGHASIKTTIDVYGHRIASGDVRLLKALDRRLPGEQEKLRKNKAKKSVSAYVDGLPLAA</sequence>
<evidence type="ECO:0000313" key="3">
    <source>
        <dbReference type="EMBL" id="GIE26853.1"/>
    </source>
</evidence>
<dbReference type="RefSeq" id="WP_239159793.1">
    <property type="nucleotide sequence ID" value="NZ_BAAATV010000047.1"/>
</dbReference>
<evidence type="ECO:0000313" key="4">
    <source>
        <dbReference type="Proteomes" id="UP000603200"/>
    </source>
</evidence>
<dbReference type="Proteomes" id="UP000603200">
    <property type="component" value="Unassembled WGS sequence"/>
</dbReference>
<dbReference type="InterPro" id="IPR011010">
    <property type="entry name" value="DNA_brk_join_enz"/>
</dbReference>
<feature type="domain" description="Tyr recombinase" evidence="2">
    <location>
        <begin position="24"/>
        <end position="73"/>
    </location>
</feature>
<dbReference type="Pfam" id="PF00589">
    <property type="entry name" value="Phage_integrase"/>
    <property type="match status" value="1"/>
</dbReference>
<keyword evidence="4" id="KW-1185">Reference proteome</keyword>
<dbReference type="InterPro" id="IPR002104">
    <property type="entry name" value="Integrase_catalytic"/>
</dbReference>
<comment type="caution">
    <text evidence="3">The sequence shown here is derived from an EMBL/GenBank/DDBJ whole genome shotgun (WGS) entry which is preliminary data.</text>
</comment>
<dbReference type="Gene3D" id="1.10.443.10">
    <property type="entry name" value="Intergrase catalytic core"/>
    <property type="match status" value="1"/>
</dbReference>
<keyword evidence="1" id="KW-0233">DNA recombination</keyword>
<proteinExistence type="predicted"/>
<reference evidence="3 4" key="1">
    <citation type="submission" date="2021-01" db="EMBL/GenBank/DDBJ databases">
        <title>Whole genome shotgun sequence of Actinoplanes humidus NBRC 14915.</title>
        <authorList>
            <person name="Komaki H."/>
            <person name="Tamura T."/>
        </authorList>
    </citation>
    <scope>NUCLEOTIDE SEQUENCE [LARGE SCALE GENOMIC DNA]</scope>
    <source>
        <strain evidence="3 4">NBRC 14915</strain>
    </source>
</reference>
<organism evidence="3 4">
    <name type="scientific">Winogradskya humida</name>
    <dbReference type="NCBI Taxonomy" id="113566"/>
    <lineage>
        <taxon>Bacteria</taxon>
        <taxon>Bacillati</taxon>
        <taxon>Actinomycetota</taxon>
        <taxon>Actinomycetes</taxon>
        <taxon>Micromonosporales</taxon>
        <taxon>Micromonosporaceae</taxon>
        <taxon>Winogradskya</taxon>
    </lineage>
</organism>
<protein>
    <recommendedName>
        <fullName evidence="2">Tyr recombinase domain-containing protein</fullName>
    </recommendedName>
</protein>
<dbReference type="EMBL" id="BOMN01000155">
    <property type="protein sequence ID" value="GIE26853.1"/>
    <property type="molecule type" value="Genomic_DNA"/>
</dbReference>
<evidence type="ECO:0000259" key="2">
    <source>
        <dbReference type="Pfam" id="PF00589"/>
    </source>
</evidence>